<protein>
    <submittedName>
        <fullName evidence="1">Uncharacterized protein</fullName>
    </submittedName>
</protein>
<evidence type="ECO:0000313" key="1">
    <source>
        <dbReference type="EMBL" id="MDF2261288.1"/>
    </source>
</evidence>
<dbReference type="EMBL" id="JARHTQ010000052">
    <property type="protein sequence ID" value="MDF2261288.1"/>
    <property type="molecule type" value="Genomic_DNA"/>
</dbReference>
<reference evidence="1 2" key="1">
    <citation type="submission" date="2023-03" db="EMBL/GenBank/DDBJ databases">
        <title>Draft genome sequence of type strain Streptomyces ferralitis JCM 14344.</title>
        <authorList>
            <person name="Klaysubun C."/>
            <person name="Duangmal K."/>
        </authorList>
    </citation>
    <scope>NUCLEOTIDE SEQUENCE [LARGE SCALE GENOMIC DNA]</scope>
    <source>
        <strain evidence="1 2">JCM 14344</strain>
    </source>
</reference>
<dbReference type="Proteomes" id="UP001220022">
    <property type="component" value="Unassembled WGS sequence"/>
</dbReference>
<proteinExistence type="predicted"/>
<evidence type="ECO:0000313" key="2">
    <source>
        <dbReference type="Proteomes" id="UP001220022"/>
    </source>
</evidence>
<keyword evidence="2" id="KW-1185">Reference proteome</keyword>
<name>A0ABT5ZC90_9ACTN</name>
<organism evidence="1 2">
    <name type="scientific">Streptantibioticus ferralitis</name>
    <dbReference type="NCBI Taxonomy" id="236510"/>
    <lineage>
        <taxon>Bacteria</taxon>
        <taxon>Bacillati</taxon>
        <taxon>Actinomycetota</taxon>
        <taxon>Actinomycetes</taxon>
        <taxon>Kitasatosporales</taxon>
        <taxon>Streptomycetaceae</taxon>
        <taxon>Streptantibioticus</taxon>
    </lineage>
</organism>
<accession>A0ABT5ZC90</accession>
<gene>
    <name evidence="1" type="ORF">P2L57_37880</name>
</gene>
<comment type="caution">
    <text evidence="1">The sequence shown here is derived from an EMBL/GenBank/DDBJ whole genome shotgun (WGS) entry which is preliminary data.</text>
</comment>
<sequence>MLQCAPSLLEFGGGAFSEGSHVSQQGVEHEGVDVKCLFGLALWAADGDADADARADGALVGQGREAIGRRLVLSGQGVDAGGG</sequence>